<protein>
    <submittedName>
        <fullName evidence="2">Putative secreted protein</fullName>
    </submittedName>
</protein>
<organism evidence="2">
    <name type="scientific">Ixodes ricinus</name>
    <name type="common">Common tick</name>
    <name type="synonym">Acarus ricinus</name>
    <dbReference type="NCBI Taxonomy" id="34613"/>
    <lineage>
        <taxon>Eukaryota</taxon>
        <taxon>Metazoa</taxon>
        <taxon>Ecdysozoa</taxon>
        <taxon>Arthropoda</taxon>
        <taxon>Chelicerata</taxon>
        <taxon>Arachnida</taxon>
        <taxon>Acari</taxon>
        <taxon>Parasitiformes</taxon>
        <taxon>Ixodida</taxon>
        <taxon>Ixodoidea</taxon>
        <taxon>Ixodidae</taxon>
        <taxon>Ixodinae</taxon>
        <taxon>Ixodes</taxon>
    </lineage>
</organism>
<sequence length="278" mass="32154">MFFLMTWLPILPTATESLMSSLLVHRESKAPLMDLLRIQERVCKIWDPANLTSEDLRQSLFTAAVCDSDFTTTSRELTTEGVNMQDDNVDALESRHTVMNLLSLLRRMTAQLGTLGDTESALKTYRGLGLDPWETLNVYNALLEADVDWDSPTAEIAIRTLLRWKQSLHVPDSKTAWETINIFMRSVMEKMRKKESTEGLLEHMKKFHYYTSFLSKGPAEDTALLTNAFSLENWDNFEEYVNTLNSSRVNRLVNYTKRLCLRVIIERDSILRSMFVFY</sequence>
<accession>A0A6B0V6Z0</accession>
<feature type="signal peptide" evidence="1">
    <location>
        <begin position="1"/>
        <end position="17"/>
    </location>
</feature>
<dbReference type="EMBL" id="GIFC01015503">
    <property type="protein sequence ID" value="MXU97586.1"/>
    <property type="molecule type" value="Transcribed_RNA"/>
</dbReference>
<feature type="chain" id="PRO_5025611760" evidence="1">
    <location>
        <begin position="18"/>
        <end position="278"/>
    </location>
</feature>
<name>A0A6B0V6Z0_IXORI</name>
<keyword evidence="1" id="KW-0732">Signal</keyword>
<proteinExistence type="predicted"/>
<evidence type="ECO:0000256" key="1">
    <source>
        <dbReference type="SAM" id="SignalP"/>
    </source>
</evidence>
<reference evidence="2" key="1">
    <citation type="submission" date="2019-12" db="EMBL/GenBank/DDBJ databases">
        <title>An insight into the sialome of adult female Ixodes ricinus ticks feeding for 6 days.</title>
        <authorList>
            <person name="Perner J."/>
            <person name="Ribeiro J.M.C."/>
        </authorList>
    </citation>
    <scope>NUCLEOTIDE SEQUENCE</scope>
    <source>
        <strain evidence="2">Semi-engorged</strain>
        <tissue evidence="2">Salivary glands</tissue>
    </source>
</reference>
<evidence type="ECO:0000313" key="2">
    <source>
        <dbReference type="EMBL" id="MXU97586.1"/>
    </source>
</evidence>
<dbReference type="AlphaFoldDB" id="A0A6B0V6Z0"/>